<comment type="caution">
    <text evidence="1">The sequence shown here is derived from an EMBL/GenBank/DDBJ whole genome shotgun (WGS) entry which is preliminary data.</text>
</comment>
<sequence length="113" mass="12285">MGLGGTIANLRGYIEGNGGHVIAVSTLTESRDSRKLALRSEILEALEKKHGQELDEFWRDSFGHAIATLTEAEGGNLLRQSSFDVIRNRLAKAADEACRRGFSAVEIGRNKTG</sequence>
<evidence type="ECO:0000313" key="1">
    <source>
        <dbReference type="EMBL" id="KJU87695.1"/>
    </source>
</evidence>
<dbReference type="Proteomes" id="UP000033423">
    <property type="component" value="Unassembled WGS sequence"/>
</dbReference>
<protein>
    <submittedName>
        <fullName evidence="1">Protein TraN</fullName>
    </submittedName>
</protein>
<evidence type="ECO:0000313" key="2">
    <source>
        <dbReference type="Proteomes" id="UP000033423"/>
    </source>
</evidence>
<proteinExistence type="predicted"/>
<reference evidence="1 2" key="1">
    <citation type="submission" date="2015-02" db="EMBL/GenBank/DDBJ databases">
        <title>Single-cell genomics of uncultivated deep-branching MTB reveals a conserved set of magnetosome genes.</title>
        <authorList>
            <person name="Kolinko S."/>
            <person name="Richter M."/>
            <person name="Glockner F.O."/>
            <person name="Brachmann A."/>
            <person name="Schuler D."/>
        </authorList>
    </citation>
    <scope>NUCLEOTIDE SEQUENCE [LARGE SCALE GENOMIC DNA]</scope>
    <source>
        <strain evidence="1">TM-1</strain>
    </source>
</reference>
<dbReference type="EMBL" id="LACI01000052">
    <property type="protein sequence ID" value="KJU87695.1"/>
    <property type="molecule type" value="Genomic_DNA"/>
</dbReference>
<organism evidence="1 2">
    <name type="scientific">Candidatus Magnetobacterium bavaricum</name>
    <dbReference type="NCBI Taxonomy" id="29290"/>
    <lineage>
        <taxon>Bacteria</taxon>
        <taxon>Pseudomonadati</taxon>
        <taxon>Nitrospirota</taxon>
        <taxon>Thermodesulfovibrionia</taxon>
        <taxon>Thermodesulfovibrionales</taxon>
        <taxon>Candidatus Magnetobacteriaceae</taxon>
        <taxon>Candidatus Magnetobacterium</taxon>
    </lineage>
</organism>
<gene>
    <name evidence="1" type="ORF">MBAV_000115</name>
</gene>
<name>A0A0F3H0M9_9BACT</name>
<dbReference type="AlphaFoldDB" id="A0A0F3H0M9"/>
<accession>A0A0F3H0M9</accession>
<keyword evidence="2" id="KW-1185">Reference proteome</keyword>